<protein>
    <recommendedName>
        <fullName evidence="6">Filamentous haemagglutinin FhaB/tRNA nuclease CdiA-like TPS domain-containing protein</fullName>
    </recommendedName>
</protein>
<evidence type="ECO:0000256" key="3">
    <source>
        <dbReference type="ARBA" id="ARBA00022729"/>
    </source>
</evidence>
<dbReference type="SMART" id="SM00912">
    <property type="entry name" value="Haemagg_act"/>
    <property type="match status" value="1"/>
</dbReference>
<evidence type="ECO:0000313" key="7">
    <source>
        <dbReference type="EMBL" id="AOZ08929.1"/>
    </source>
</evidence>
<dbReference type="Pfam" id="PF12545">
    <property type="entry name" value="DUF3739"/>
    <property type="match status" value="1"/>
</dbReference>
<dbReference type="InterPro" id="IPR012334">
    <property type="entry name" value="Pectin_lyas_fold"/>
</dbReference>
<evidence type="ECO:0000259" key="6">
    <source>
        <dbReference type="SMART" id="SM00912"/>
    </source>
</evidence>
<dbReference type="SUPFAM" id="SSF51126">
    <property type="entry name" value="Pectin lyase-like"/>
    <property type="match status" value="1"/>
</dbReference>
<dbReference type="EMBL" id="CP017755">
    <property type="protein sequence ID" value="AOZ08929.1"/>
    <property type="molecule type" value="Genomic_DNA"/>
</dbReference>
<dbReference type="PANTHER" id="PTHR12338">
    <property type="entry name" value="AUTOTRANSPORTER"/>
    <property type="match status" value="1"/>
</dbReference>
<proteinExistence type="predicted"/>
<organism evidence="7 8">
    <name type="scientific">Cupriavidus malaysiensis</name>
    <dbReference type="NCBI Taxonomy" id="367825"/>
    <lineage>
        <taxon>Bacteria</taxon>
        <taxon>Pseudomonadati</taxon>
        <taxon>Pseudomonadota</taxon>
        <taxon>Betaproteobacteria</taxon>
        <taxon>Burkholderiales</taxon>
        <taxon>Burkholderiaceae</taxon>
        <taxon>Cupriavidus</taxon>
    </lineage>
</organism>
<evidence type="ECO:0000256" key="2">
    <source>
        <dbReference type="ARBA" id="ARBA00022525"/>
    </source>
</evidence>
<dbReference type="InterPro" id="IPR021026">
    <property type="entry name" value="Filamn_hemagglutn_DUF3739"/>
</dbReference>
<evidence type="ECO:0000256" key="4">
    <source>
        <dbReference type="SAM" id="Coils"/>
    </source>
</evidence>
<dbReference type="RefSeq" id="WP_071071580.1">
    <property type="nucleotide sequence ID" value="NZ_CP017755.1"/>
</dbReference>
<reference evidence="7 8" key="1">
    <citation type="submission" date="2016-10" db="EMBL/GenBank/DDBJ databases">
        <title>Complete genome sequences of three Cupriavidus strains isolated from various Malaysian environments.</title>
        <authorList>
            <person name="Abdullah A.A.-A."/>
            <person name="Shafie N.A.H."/>
            <person name="Lau N.S."/>
        </authorList>
    </citation>
    <scope>NUCLEOTIDE SEQUENCE [LARGE SCALE GENOMIC DNA]</scope>
    <source>
        <strain evidence="7 8">USMAA1020</strain>
    </source>
</reference>
<name>A0ABM6FB33_9BURK</name>
<feature type="coiled-coil region" evidence="4">
    <location>
        <begin position="108"/>
        <end position="135"/>
    </location>
</feature>
<comment type="subcellular location">
    <subcellularLocation>
        <location evidence="1">Secreted</location>
    </subcellularLocation>
</comment>
<dbReference type="Proteomes" id="UP000177515">
    <property type="component" value="Chromosome 2"/>
</dbReference>
<keyword evidence="2" id="KW-0964">Secreted</keyword>
<keyword evidence="8" id="KW-1185">Reference proteome</keyword>
<dbReference type="NCBIfam" id="TIGR01901">
    <property type="entry name" value="adhes_NPXG"/>
    <property type="match status" value="1"/>
</dbReference>
<keyword evidence="3" id="KW-0732">Signal</keyword>
<feature type="region of interest" description="Disordered" evidence="5">
    <location>
        <begin position="4064"/>
        <end position="4088"/>
    </location>
</feature>
<feature type="domain" description="Filamentous haemagglutinin FhaB/tRNA nuclease CdiA-like TPS" evidence="6">
    <location>
        <begin position="166"/>
        <end position="280"/>
    </location>
</feature>
<dbReference type="Pfam" id="PF05860">
    <property type="entry name" value="TPS"/>
    <property type="match status" value="1"/>
</dbReference>
<evidence type="ECO:0000256" key="5">
    <source>
        <dbReference type="SAM" id="MobiDB-lite"/>
    </source>
</evidence>
<dbReference type="Gene3D" id="2.160.20.10">
    <property type="entry name" value="Single-stranded right-handed beta-helix, Pectin lyase-like"/>
    <property type="match status" value="1"/>
</dbReference>
<sequence>MTPRTLPSHATPRSQAGARAIAAGPSPRRTTVRPIARSIALPNALPNALPLARAVALALVAGGAAGSVHAQQAFSQAWFAAKGAVQGNVAATGRLPNGMLAGTPDGPQQQSQAARQQLQRSIDNLNLAAQAIAAQQAMQQAARDAAQAAGSPVPDGLAEGGLKVDTNSLTRGWIHANAPAQTVADGKTTVTIEQTQAKAILNWETFNVGKNTTVDFKQQADWAALNRVNDPQARPSQIQGRIRGDGTVLIVNRNGILFGGGSQVDTRNLVAAAAKISDGQFTGNGLYGANGTPTFTDALGAVQVEQGSRISTREPDAVTTGGGYVLLLGKTVHNAGEITARKGQALLAAGDSFVIRKGVGTEGNTASTTRGNEVAPLFAADSGAGAVGNSGLILAREGDITLAGRDVRQQGVAIATTTVNTRGTIHLLNSAADAAGRVTLGNGATTAVLVEDDGRTTALDTQRDALIKESLAQDRIRAQAAQGTFDNYARLADRRDQSRVEIVAGGSIVFEGGSLTLATGGQIAASAAGRSFLADKAQLDVSGAVGVSVAMEANNVLVNVQGNELRDSPLNRDSGKLANNNVWIDRRRLVYVPAGTGSYQNERWYTAGGLLEVGGYLGKQGHRIGEWAAQGGTVTLGGAEVVTQPGSSVNLAGGTLDVATGYLRNTWLKGSDGRLYTVENAPAGMVFSGVYKGFETEHARWGSTASEAFYNPLIAPQQRLENGYSAGRDAGSLIVSAPTAIVDGDVIALAFDGAQQTRRRNASADGYKQAQTAVAQRGGLVFGNFNALGLAGGHATDVRIAAGQQGPALEPGEAIAADRLNTTWLDGQRLSGYGLGRLEINTSKPAVVEAEVRLADGGRFSLTAPRSEIGAAIVAHSGEIVLTNVYQTQGGSLAGSQGSITLRSGAVLDASGTWTNAVKDPRRLAGLAYIDGGSVTLRSTQDVVLETGSLIDVSSGAALRSGGSLAGGRGGNVALVADYAIPGASDGTGTVALGGTIRGYGVLGGGKLTVEGGPAIVLGGRLLAKEGELGAGERVGVDLVADAAFTVRAGEILPADYHYTRTVALAGERVAGVPAFSSEAPVVLGADWTLPPAQHVAYTLMVDSVPIEVTPFTQLTLRAGQRITGIANPGEFPPGYVVPAGVFAGGIPIQPAAAVLRAGDTAAAAVTFDAGTHILAGMSLARPVKVRPLQHLDAGLTGLGFSSYVIDGHQGLAVADGARIAATVPVLRPGANAPELATGADAAMALEIWTPPLHREDPLAGRLTQRAGADLTLDANAARTRPGGGVSIGTGAEILVDPGHAIALHALGPIHVDGRLAAPGGTIDVIQVNTASNGGASADPQGGRRVIEIGGHAVLDAAGRAFTALDQAGRRYGIAQDGGSITIGAPTLLESAGGVAQAADAFVVVRAGALLEASGASTTIDQRQPGGTGGASAPLALAGNGGTIALHSFQGLYLDGTLRAAAGGSGALGGALILTLQTPRYGVISSDPSVPDELRYFRELTIGQRAQPSGAADGLRAGRARISAEQIQAGGFDSFTAYADLVRFDGSVDLALGRALTLYHGGLLSDGSGMHVRLAAPYVNFRAAPFLSLEGDPVYPKAYTPTMTVSALPTRASFSVDADLIDLGKLTLHGVAGSIRLVSGTRAYDAPGFDTAVLTSRGDIRLGGGVTGTRLLELDAAQLYPYGSAIGRIPNFADWATIKATERVRIGRTTDTVPEMPYSLFGGVRIWSPAIEQGGILRAPMGAIQFGEASNGIGNNYDRAVVADTVTLLPGSITSVSARHLSMPYGGTVDGLVFSNDGNRVTQAVISEARVVLSGRANDVQAGAVIDLSGGGDLPGSAFISGRGGSVDVLATALADAGPGHGYSRAGSPVYALVPGAQPFAAPVGGGAGALPATGQQVTIPDGVPGLPGGTYTLMPARYALMPGAYRVEVGGHVGPAAQRTVDAGNGSWIVQGRLGVAGTGRSDALATQLIVTPGKTVRRYAQYDETGLQAFLMADAARSGAAIPYLLRDAKSLEVRFPELGSAPSDKPALTFAGSADFTPAEGGQGGTFTARFGERATSKIEVVRAGQAGTAGYLTLVDSTLDGIGAARLLIGGYARYAGDSSMVITAGARELVVRPGAVLSAPEVMLVASHGGITVEDGAVLSSIGKGRATPYSAGAGYITALENDDLFQTNLVSVSNGLLNVSVTAGNGAGPGIRIGAAELYAEGALTLATGARGALVLDPAARYGARYLNLGLANINIGETSALDAARAAGVLPGGLSLSQAVLDGLLQGNRGAGIPKLETLILSAGQSINFFGPAGIDTIDPVTGKSSLAELVFNTPAIYGSGASGDKASVTTGTLIWNGVRTGAGNAGASAAAPAVVPGGAGTGSGTLTIAADRIEFGYVPFSKPDTQLTLDRTTLGFATVNLLAQDRITANQRNTLSVYQSRAADGSYHGGDLNLVTPLLTGEGASINRIQAGGALALVAPQGAAAPHTDVTGAEIGLQGGSVRIAGTIALPSGKLTLTADQDLILADGARIDLAGRALKMIDVTKYSWGGDLVLASAHGDIRQQAGAVIDLSAVNNSGGSLSASALDAGQGTIELAGAILGQVSGERDMGGTMMPYAGAAVDLRAQSIAGFAALNEMLNRGGVFGGRDFQLKRGDLAVGSEVKANRVALSVDGGSLAVNGRIDASGAQAGTIRLSARDGLVLGAGAVLDAHGTRLRVDSRGQPIDASNRATVELTASGGRLALAPGAAIDVRSADGVARGMVTFNVPRLSESGGDMAIDVAGPVAIDGARSLAVNGFWRYTDAPAGTPGSDGRPVQRITQAYLDAIHERSTVFENAALANPALQARLAGLKAYGAAYHLRPGVEIASATPDGNLLVDGDLDLSGYRYGPTANPAARGSGEPGMLVIRAGGDLVVKGSINDGFAPPPATPDDYGWRIATTVKIGDPLPQAINSSDPWQFESSYQVPADCWDCLVFTTDGGAYFNGDTVPAGASTTLLMLPQGIPSPFAFSSTTPRPEPGRVWAVSPMLPAGSQSWSMRLAAGADLLAADSRRTGAARKGDLVLDDEHFTGIDQTLKAISVVRTGTGDLDLLAGGSVAMKSLYGVYTAGTQSAPILAADGSNPYNQPRGVPRGASGVLGSAGAAYESLVSGAGSPYQAWYPEAGGNLYIAAQGDVTGYGVAGANTSAMPGNWLWRQGGAAYGLPTAWWVNFGTYALPINSGDVASNAPQMVGFTGFGALGGGNVAIRAGGDAGMIVDPGSSVAYASQGLTIAVGGSGRVAPDGRLVQTGGGDIALSVGGALNPMSSYRKPSIFTGREGVITAVRGAIDVQAGSIGRIDLGYGVWNYALPGDPRAFSSNEPNQGLPFGGPYLTLGDGTATLRSRGDLVLSGADDAGRTLQQNTTPYSLVADGVRTDFAGGGYSWFSLWTGRTAVDLFAAGGNLTPVLLGERARREYPATLRATAAQGSIYYGAPRDTINPVVTSLILAPSATGELELLARDSIYALRSAVDMSGADPAAIATPANPAFLGMGRQLPVGNLSADSESRASPLGLFTFGPNTVQGDLHAGDGSPQRFYAVEGDIIGLRTGELLDHTSGGTSVSRYQLDKWHVAAKPVRIIAGRDIIGSGEPAMFLSPTGQPVFPTSASYGSPSQGNLIYHANATDVSVVRAGRDIQLSNFQVAGPGTLDISAGRNLYQADKASVTSIGPLAGGDTRPGASIALAAGAGANGPDYAAIARRYLDPANLADPGAPLADQPGKVAKTYLGELGAWLKARYGYDAGGERALAYFNGLAPEQQAIFLRQVYFDELKAGGREYNDPASRRYQSYLRGRNMIATLFPDKDAQGQAIERAGSITLFGGSGVRTDFGGGIDMLAPGGQIVVGVQGEVPPASAGVMTQGNGDIRLFSRGSILLGLSRIMTTFGGGILAWSAEGDINAGRGSKTTVVYTPPRRVYDDLGDVKLSPQVPSTGAGIATLAPIPEVPPGDLDLLAPLGTIDAGEAGIRFSGSANFAALQIVNAANIVGNGKATGLPVIAAVNVSALANAGAVAGSAASAAQDAVQRERAAARQAMPSVFTVRMLGTGGEAQPGSGQADPQAGKPMTYRPGSAVQVLGDARLGEAARSQLTAAERRSLGL</sequence>
<accession>A0ABM6FB33</accession>
<gene>
    <name evidence="7" type="ORF">BKK80_23940</name>
</gene>
<dbReference type="InterPro" id="IPR011050">
    <property type="entry name" value="Pectin_lyase_fold/virulence"/>
</dbReference>
<evidence type="ECO:0000256" key="1">
    <source>
        <dbReference type="ARBA" id="ARBA00004613"/>
    </source>
</evidence>
<dbReference type="PANTHER" id="PTHR12338:SF8">
    <property type="entry name" value="HEME_HEMOPEXIN-BINDING PROTEIN"/>
    <property type="match status" value="1"/>
</dbReference>
<feature type="region of interest" description="Disordered" evidence="5">
    <location>
        <begin position="1"/>
        <end position="29"/>
    </location>
</feature>
<dbReference type="InterPro" id="IPR050909">
    <property type="entry name" value="Bact_Autotransporter_VF"/>
</dbReference>
<keyword evidence="4" id="KW-0175">Coiled coil</keyword>
<dbReference type="InterPro" id="IPR008638">
    <property type="entry name" value="FhaB/CdiA-like_TPS"/>
</dbReference>
<evidence type="ECO:0000313" key="8">
    <source>
        <dbReference type="Proteomes" id="UP000177515"/>
    </source>
</evidence>